<dbReference type="AlphaFoldDB" id="A0A804J8R2"/>
<dbReference type="Proteomes" id="UP000012960">
    <property type="component" value="Unplaced"/>
</dbReference>
<reference evidence="1" key="1">
    <citation type="submission" date="2021-03" db="EMBL/GenBank/DDBJ databases">
        <authorList>
            <consortium name="Genoscope - CEA"/>
            <person name="William W."/>
        </authorList>
    </citation>
    <scope>NUCLEOTIDE SEQUENCE</scope>
    <source>
        <strain evidence="1">Doubled-haploid Pahang</strain>
    </source>
</reference>
<accession>A0A804J8R2</accession>
<reference evidence="2" key="2">
    <citation type="submission" date="2021-05" db="UniProtKB">
        <authorList>
            <consortium name="EnsemblPlants"/>
        </authorList>
    </citation>
    <scope>IDENTIFICATION</scope>
    <source>
        <strain evidence="2">subsp. malaccensis</strain>
    </source>
</reference>
<dbReference type="InParanoid" id="A0A804J8R2"/>
<sequence length="61" mass="6824">MGGKASSVRWSLHCHGSTNMPCGKNKDCCKCYQLFITLNIHQMSSCSCLIQQKEVYPSVIQ</sequence>
<dbReference type="Gramene" id="Ma05_t26200.1">
    <property type="protein sequence ID" value="Ma05_p26200.1"/>
    <property type="gene ID" value="Ma05_g26200"/>
</dbReference>
<evidence type="ECO:0000313" key="3">
    <source>
        <dbReference type="Proteomes" id="UP000012960"/>
    </source>
</evidence>
<evidence type="ECO:0000313" key="2">
    <source>
        <dbReference type="EnsemblPlants" id="Ma05_p26200.1"/>
    </source>
</evidence>
<protein>
    <submittedName>
        <fullName evidence="1">(wild Malaysian banana) hypothetical protein</fullName>
    </submittedName>
</protein>
<organism evidence="2 3">
    <name type="scientific">Musa acuminata subsp. malaccensis</name>
    <name type="common">Wild banana</name>
    <name type="synonym">Musa malaccensis</name>
    <dbReference type="NCBI Taxonomy" id="214687"/>
    <lineage>
        <taxon>Eukaryota</taxon>
        <taxon>Viridiplantae</taxon>
        <taxon>Streptophyta</taxon>
        <taxon>Embryophyta</taxon>
        <taxon>Tracheophyta</taxon>
        <taxon>Spermatophyta</taxon>
        <taxon>Magnoliopsida</taxon>
        <taxon>Liliopsida</taxon>
        <taxon>Zingiberales</taxon>
        <taxon>Musaceae</taxon>
        <taxon>Musa</taxon>
    </lineage>
</organism>
<keyword evidence="3" id="KW-1185">Reference proteome</keyword>
<dbReference type="EMBL" id="HG996470">
    <property type="protein sequence ID" value="CAG1839728.1"/>
    <property type="molecule type" value="Genomic_DNA"/>
</dbReference>
<evidence type="ECO:0000313" key="1">
    <source>
        <dbReference type="EMBL" id="CAG1839728.1"/>
    </source>
</evidence>
<gene>
    <name evidence="1" type="ORF">GSMUA_278120.1</name>
</gene>
<proteinExistence type="predicted"/>
<dbReference type="EnsemblPlants" id="Ma05_t26200.1">
    <property type="protein sequence ID" value="Ma05_p26200.1"/>
    <property type="gene ID" value="Ma05_g26200"/>
</dbReference>
<name>A0A804J8R2_MUSAM</name>